<dbReference type="AlphaFoldDB" id="A0A8S2SL83"/>
<name>A0A8S2SL83_9BILA</name>
<comment type="caution">
    <text evidence="1">The sequence shown here is derived from an EMBL/GenBank/DDBJ whole genome shotgun (WGS) entry which is preliminary data.</text>
</comment>
<gene>
    <name evidence="1" type="ORF">SMN809_LOCUS23370</name>
</gene>
<dbReference type="EMBL" id="CAJOBI010024439">
    <property type="protein sequence ID" value="CAF4236370.1"/>
    <property type="molecule type" value="Genomic_DNA"/>
</dbReference>
<evidence type="ECO:0000313" key="1">
    <source>
        <dbReference type="EMBL" id="CAF4236370.1"/>
    </source>
</evidence>
<sequence>MSDTVLKDCADDIPHLQTLPEENFSLQGYLKKKNHVLTPPPSATDDHP</sequence>
<organism evidence="1 2">
    <name type="scientific">Rotaria magnacalcarata</name>
    <dbReference type="NCBI Taxonomy" id="392030"/>
    <lineage>
        <taxon>Eukaryota</taxon>
        <taxon>Metazoa</taxon>
        <taxon>Spiralia</taxon>
        <taxon>Gnathifera</taxon>
        <taxon>Rotifera</taxon>
        <taxon>Eurotatoria</taxon>
        <taxon>Bdelloidea</taxon>
        <taxon>Philodinida</taxon>
        <taxon>Philodinidae</taxon>
        <taxon>Rotaria</taxon>
    </lineage>
</organism>
<proteinExistence type="predicted"/>
<reference evidence="1" key="1">
    <citation type="submission" date="2021-02" db="EMBL/GenBank/DDBJ databases">
        <authorList>
            <person name="Nowell W R."/>
        </authorList>
    </citation>
    <scope>NUCLEOTIDE SEQUENCE</scope>
</reference>
<feature type="non-terminal residue" evidence="1">
    <location>
        <position position="1"/>
    </location>
</feature>
<accession>A0A8S2SL83</accession>
<protein>
    <submittedName>
        <fullName evidence="1">Uncharacterized protein</fullName>
    </submittedName>
</protein>
<dbReference type="Proteomes" id="UP000676336">
    <property type="component" value="Unassembled WGS sequence"/>
</dbReference>
<evidence type="ECO:0000313" key="2">
    <source>
        <dbReference type="Proteomes" id="UP000676336"/>
    </source>
</evidence>